<dbReference type="EMBL" id="LR796683">
    <property type="protein sequence ID" value="CAB4158863.1"/>
    <property type="molecule type" value="Genomic_DNA"/>
</dbReference>
<name>A0A6J5NIU2_9CAUD</name>
<evidence type="ECO:0000313" key="1">
    <source>
        <dbReference type="EMBL" id="CAB4158863.1"/>
    </source>
</evidence>
<reference evidence="1" key="1">
    <citation type="submission" date="2020-04" db="EMBL/GenBank/DDBJ databases">
        <authorList>
            <person name="Chiriac C."/>
            <person name="Salcher M."/>
            <person name="Ghai R."/>
            <person name="Kavagutti S V."/>
        </authorList>
    </citation>
    <scope>NUCLEOTIDE SEQUENCE</scope>
</reference>
<protein>
    <submittedName>
        <fullName evidence="1">Uncharacterized protein</fullName>
    </submittedName>
</protein>
<accession>A0A6J5NIU2</accession>
<proteinExistence type="predicted"/>
<organism evidence="1">
    <name type="scientific">uncultured Caudovirales phage</name>
    <dbReference type="NCBI Taxonomy" id="2100421"/>
    <lineage>
        <taxon>Viruses</taxon>
        <taxon>Duplodnaviria</taxon>
        <taxon>Heunggongvirae</taxon>
        <taxon>Uroviricota</taxon>
        <taxon>Caudoviricetes</taxon>
        <taxon>Peduoviridae</taxon>
        <taxon>Maltschvirus</taxon>
        <taxon>Maltschvirus maltsch</taxon>
    </lineage>
</organism>
<sequence>MSTLSFTVHAPPTVTVTSIDYAALAAQLTTEPVLYQITYAQTRNLHSHVRETRYGLRLQIRTPVKAQPDLIFLSVVADKAKGDES</sequence>
<gene>
    <name evidence="1" type="ORF">UFOVP708_29</name>
</gene>